<protein>
    <submittedName>
        <fullName evidence="2">Uncharacterized protein</fullName>
    </submittedName>
</protein>
<reference evidence="2 3" key="1">
    <citation type="submission" date="2016-01" db="EMBL/GenBank/DDBJ databases">
        <title>The draft genome sequence of Aquimarina sp. RZW4-3-2.</title>
        <authorList>
            <person name="Wang Y."/>
        </authorList>
    </citation>
    <scope>NUCLEOTIDE SEQUENCE [LARGE SCALE GENOMIC DNA]</scope>
    <source>
        <strain evidence="2 3">RZW4-3-2</strain>
    </source>
</reference>
<keyword evidence="1" id="KW-0732">Signal</keyword>
<dbReference type="AlphaFoldDB" id="A0A163BS76"/>
<proteinExistence type="predicted"/>
<evidence type="ECO:0000313" key="2">
    <source>
        <dbReference type="EMBL" id="KZS41697.1"/>
    </source>
</evidence>
<dbReference type="Proteomes" id="UP000076715">
    <property type="component" value="Unassembled WGS sequence"/>
</dbReference>
<dbReference type="RefSeq" id="WP_066311248.1">
    <property type="nucleotide sequence ID" value="NZ_LQRT01000003.1"/>
</dbReference>
<comment type="caution">
    <text evidence="2">The sequence shown here is derived from an EMBL/GenBank/DDBJ whole genome shotgun (WGS) entry which is preliminary data.</text>
</comment>
<feature type="signal peptide" evidence="1">
    <location>
        <begin position="1"/>
        <end position="23"/>
    </location>
</feature>
<evidence type="ECO:0000313" key="3">
    <source>
        <dbReference type="Proteomes" id="UP000076715"/>
    </source>
</evidence>
<evidence type="ECO:0000256" key="1">
    <source>
        <dbReference type="SAM" id="SignalP"/>
    </source>
</evidence>
<dbReference type="STRING" id="1642818.AWE51_20075"/>
<dbReference type="EMBL" id="LQRT01000003">
    <property type="protein sequence ID" value="KZS41697.1"/>
    <property type="molecule type" value="Genomic_DNA"/>
</dbReference>
<keyword evidence="3" id="KW-1185">Reference proteome</keyword>
<sequence>MTTKLLFFSLLLSSFFLSSQSSTKENQKTYISFDKYLGVENIDLSNGIIEENEYRSIYNNHHQFFKSLDFLPGSVHYNNQSYFGLSLKYNIYEDEVLVKLPNKYGAVTLKLLKSKVENFVIDSHKFIRVDSVTSTNDELKGFYEVLLEKKNVVLYKKYDQAKRDVIENRKVFYHFLNKNSYILYYKDVYYKVNTKNALSKILPDHKKTIRNFYAKNKALYKLKPDSFMTSLVRKVYSEISRTNNKVTE</sequence>
<accession>A0A163BS76</accession>
<feature type="chain" id="PRO_5007841835" evidence="1">
    <location>
        <begin position="24"/>
        <end position="248"/>
    </location>
</feature>
<name>A0A163BS76_9FLAO</name>
<gene>
    <name evidence="2" type="ORF">AWE51_20075</name>
</gene>
<dbReference type="OrthoDB" id="1187639at2"/>
<organism evidence="2 3">
    <name type="scientific">Aquimarina aggregata</name>
    <dbReference type="NCBI Taxonomy" id="1642818"/>
    <lineage>
        <taxon>Bacteria</taxon>
        <taxon>Pseudomonadati</taxon>
        <taxon>Bacteroidota</taxon>
        <taxon>Flavobacteriia</taxon>
        <taxon>Flavobacteriales</taxon>
        <taxon>Flavobacteriaceae</taxon>
        <taxon>Aquimarina</taxon>
    </lineage>
</organism>